<dbReference type="AlphaFoldDB" id="A0A1S6HVG4"/>
<evidence type="ECO:0000313" key="2">
    <source>
        <dbReference type="Proteomes" id="UP000189545"/>
    </source>
</evidence>
<proteinExistence type="predicted"/>
<gene>
    <name evidence="1" type="ORF">Sps_04470</name>
</gene>
<evidence type="ECO:0000313" key="1">
    <source>
        <dbReference type="EMBL" id="AQS39556.1"/>
    </source>
</evidence>
<sequence>MIIMSGIAYHFLSPKILVHNQSDRSFYQVNFQLPTNKISFEPIKSKSRQIIYFSPQEKTGIVTYQLIAINGAQVAQGHIEYQFDDNNFSQFGTKLSFIIDAQYRVSFSNNAD</sequence>
<dbReference type="EMBL" id="CP014782">
    <property type="protein sequence ID" value="AQS39556.1"/>
    <property type="molecule type" value="Genomic_DNA"/>
</dbReference>
<accession>A0A1S6HVG4</accession>
<name>A0A1S6HVG4_9GAMM</name>
<protein>
    <submittedName>
        <fullName evidence="1">Uncharacterized protein</fullName>
    </submittedName>
</protein>
<keyword evidence="2" id="KW-1185">Reference proteome</keyword>
<organism evidence="1 2">
    <name type="scientific">Shewanella psychrophila</name>
    <dbReference type="NCBI Taxonomy" id="225848"/>
    <lineage>
        <taxon>Bacteria</taxon>
        <taxon>Pseudomonadati</taxon>
        <taxon>Pseudomonadota</taxon>
        <taxon>Gammaproteobacteria</taxon>
        <taxon>Alteromonadales</taxon>
        <taxon>Shewanellaceae</taxon>
        <taxon>Shewanella</taxon>
    </lineage>
</organism>
<dbReference type="Proteomes" id="UP000189545">
    <property type="component" value="Chromosome"/>
</dbReference>
<dbReference type="KEGG" id="spsw:Sps_04470"/>
<reference evidence="1 2" key="1">
    <citation type="submission" date="2016-03" db="EMBL/GenBank/DDBJ databases">
        <title>Complete genome sequence of Shewanella psychrophila WP2, a deep sea bacterium isolated from west Pacific sediment.</title>
        <authorList>
            <person name="Xu G."/>
            <person name="Jian H."/>
        </authorList>
    </citation>
    <scope>NUCLEOTIDE SEQUENCE [LARGE SCALE GENOMIC DNA]</scope>
    <source>
        <strain evidence="1 2">WP2</strain>
    </source>
</reference>